<dbReference type="SMART" id="SM00360">
    <property type="entry name" value="RRM"/>
    <property type="match status" value="2"/>
</dbReference>
<dbReference type="SUPFAM" id="SSF54928">
    <property type="entry name" value="RNA-binding domain, RBD"/>
    <property type="match status" value="2"/>
</dbReference>
<proteinExistence type="inferred from homology"/>
<dbReference type="KEGG" id="tasa:A1Q1_04464"/>
<evidence type="ECO:0000313" key="9">
    <source>
        <dbReference type="EMBL" id="EJT46786.1"/>
    </source>
</evidence>
<dbReference type="Gene3D" id="3.30.70.330">
    <property type="match status" value="2"/>
</dbReference>
<comment type="similarity">
    <text evidence="1">Belongs to the HTATSF1 family.</text>
</comment>
<dbReference type="FunFam" id="3.30.70.330:FF:000105">
    <property type="entry name" value="HIV Tat-specific factor 1 homolog"/>
    <property type="match status" value="1"/>
</dbReference>
<comment type="caution">
    <text evidence="9">The sequence shown here is derived from an EMBL/GenBank/DDBJ whole genome shotgun (WGS) entry which is preliminary data.</text>
</comment>
<keyword evidence="5" id="KW-0508">mRNA splicing</keyword>
<evidence type="ECO:0000256" key="4">
    <source>
        <dbReference type="ARBA" id="ARBA00022884"/>
    </source>
</evidence>
<feature type="region of interest" description="Disordered" evidence="7">
    <location>
        <begin position="76"/>
        <end position="107"/>
    </location>
</feature>
<evidence type="ECO:0000256" key="6">
    <source>
        <dbReference type="PROSITE-ProRule" id="PRU00176"/>
    </source>
</evidence>
<accession>J5SPE1</accession>
<dbReference type="InterPro" id="IPR034393">
    <property type="entry name" value="TatSF1-like"/>
</dbReference>
<dbReference type="AlphaFoldDB" id="J5SPE1"/>
<dbReference type="CDD" id="cd12281">
    <property type="entry name" value="RRM1_TatSF1_like"/>
    <property type="match status" value="1"/>
</dbReference>
<organism evidence="9 10">
    <name type="scientific">Trichosporon asahii var. asahii (strain ATCC 90039 / CBS 2479 / JCM 2466 / KCTC 7840 / NBRC 103889/ NCYC 2677 / UAMH 7654)</name>
    <name type="common">Yeast</name>
    <dbReference type="NCBI Taxonomy" id="1186058"/>
    <lineage>
        <taxon>Eukaryota</taxon>
        <taxon>Fungi</taxon>
        <taxon>Dikarya</taxon>
        <taxon>Basidiomycota</taxon>
        <taxon>Agaricomycotina</taxon>
        <taxon>Tremellomycetes</taxon>
        <taxon>Trichosporonales</taxon>
        <taxon>Trichosporonaceae</taxon>
        <taxon>Trichosporon</taxon>
    </lineage>
</organism>
<feature type="compositionally biased region" description="Basic and acidic residues" evidence="7">
    <location>
        <begin position="210"/>
        <end position="222"/>
    </location>
</feature>
<dbReference type="PROSITE" id="PS50102">
    <property type="entry name" value="RRM"/>
    <property type="match status" value="1"/>
</dbReference>
<evidence type="ECO:0000256" key="2">
    <source>
        <dbReference type="ARBA" id="ARBA00022664"/>
    </source>
</evidence>
<protein>
    <recommendedName>
        <fullName evidence="8">RRM domain-containing protein</fullName>
    </recommendedName>
</protein>
<keyword evidence="3" id="KW-0677">Repeat</keyword>
<evidence type="ECO:0000256" key="1">
    <source>
        <dbReference type="ARBA" id="ARBA00007747"/>
    </source>
</evidence>
<sequence>MPANAPTLGNFDRDPRVHIDKVTGKYQYEDADSGTEFEWTGNDSLIRAQQQAYSVAGVDENTPAAPVLAREDRIKKRKAGEKEQPSKTPKPLNQSGPKNTAVWVSNLPPDATPEQLAAVFSKAGVLLIGDDGEPRIKLYYDDSGKFKGEALVMYFKEGSVDLAITLLDDTELEFGAGCGNMRVRAAEYQHSKSNNDKRPENRPQQPPQPTEKKKLTAEEKQRMSKRMRTLEECVFRRCQSLITLSKLAWHSDEDEDPIGSSARQPGKVLPFNRVVVLKGMFRPEDIKKEPELLLELKDDVREEAESLGVVTSVILYDKEPEGVITIKFKDSTAAQACLLKMNGRYFDGRKVRRSPEGVANILITATLFTGKERYRRSGGKFEEDDGLEENQRLDNFADWLLKDSDKE</sequence>
<dbReference type="InterPro" id="IPR035979">
    <property type="entry name" value="RBD_domain_sf"/>
</dbReference>
<evidence type="ECO:0000256" key="3">
    <source>
        <dbReference type="ARBA" id="ARBA00022737"/>
    </source>
</evidence>
<dbReference type="GO" id="GO:0005684">
    <property type="term" value="C:U2-type spliceosomal complex"/>
    <property type="evidence" value="ECO:0007669"/>
    <property type="project" value="TreeGrafter"/>
</dbReference>
<feature type="region of interest" description="Disordered" evidence="7">
    <location>
        <begin position="189"/>
        <end position="222"/>
    </location>
</feature>
<feature type="domain" description="RRM" evidence="8">
    <location>
        <begin position="100"/>
        <end position="188"/>
    </location>
</feature>
<dbReference type="InterPro" id="IPR000504">
    <property type="entry name" value="RRM_dom"/>
</dbReference>
<dbReference type="Pfam" id="PF00076">
    <property type="entry name" value="RRM_1"/>
    <property type="match status" value="2"/>
</dbReference>
<feature type="compositionally biased region" description="Basic and acidic residues" evidence="7">
    <location>
        <begin position="76"/>
        <end position="85"/>
    </location>
</feature>
<dbReference type="CDD" id="cd12285">
    <property type="entry name" value="RRM3_RBM39_like"/>
    <property type="match status" value="1"/>
</dbReference>
<dbReference type="VEuPathDB" id="FungiDB:A1Q1_04464"/>
<keyword evidence="4 6" id="KW-0694">RNA-binding</keyword>
<evidence type="ECO:0000256" key="5">
    <source>
        <dbReference type="ARBA" id="ARBA00023187"/>
    </source>
</evidence>
<dbReference type="HOGENOM" id="CLU_026945_0_2_1"/>
<dbReference type="EMBL" id="ALBS01000276">
    <property type="protein sequence ID" value="EJT46786.1"/>
    <property type="molecule type" value="Genomic_DNA"/>
</dbReference>
<reference evidence="9 10" key="1">
    <citation type="journal article" date="2012" name="Eukaryot. Cell">
        <title>Draft genome sequence of CBS 2479, the standard type strain of Trichosporon asahii.</title>
        <authorList>
            <person name="Yang R.Y."/>
            <person name="Li H.T."/>
            <person name="Zhu H."/>
            <person name="Zhou G.P."/>
            <person name="Wang M."/>
            <person name="Wang L."/>
        </authorList>
    </citation>
    <scope>NUCLEOTIDE SEQUENCE [LARGE SCALE GENOMIC DNA]</scope>
    <source>
        <strain evidence="10">ATCC 90039 / CBS 2479 / JCM 2466 / KCTC 7840 / NCYC 2677 / UAMH 7654</strain>
    </source>
</reference>
<dbReference type="InterPro" id="IPR012677">
    <property type="entry name" value="Nucleotide-bd_a/b_plait_sf"/>
</dbReference>
<dbReference type="GO" id="GO:0000398">
    <property type="term" value="P:mRNA splicing, via spliceosome"/>
    <property type="evidence" value="ECO:0007669"/>
    <property type="project" value="InterPro"/>
</dbReference>
<dbReference type="GeneID" id="25987977"/>
<evidence type="ECO:0000313" key="10">
    <source>
        <dbReference type="Proteomes" id="UP000002748"/>
    </source>
</evidence>
<gene>
    <name evidence="9" type="ORF">A1Q1_04464</name>
</gene>
<dbReference type="PANTHER" id="PTHR15608">
    <property type="entry name" value="SPLICING FACTOR U2AF-ASSOCIATED PROTEIN 2"/>
    <property type="match status" value="1"/>
</dbReference>
<dbReference type="RefSeq" id="XP_014178305.1">
    <property type="nucleotide sequence ID" value="XM_014322830.1"/>
</dbReference>
<evidence type="ECO:0000256" key="7">
    <source>
        <dbReference type="SAM" id="MobiDB-lite"/>
    </source>
</evidence>
<keyword evidence="2" id="KW-0507">mRNA processing</keyword>
<evidence type="ECO:0000259" key="8">
    <source>
        <dbReference type="PROSITE" id="PS50102"/>
    </source>
</evidence>
<dbReference type="GO" id="GO:0005686">
    <property type="term" value="C:U2 snRNP"/>
    <property type="evidence" value="ECO:0007669"/>
    <property type="project" value="TreeGrafter"/>
</dbReference>
<name>J5SPE1_TRIAS</name>
<dbReference type="Proteomes" id="UP000002748">
    <property type="component" value="Unassembled WGS sequence"/>
</dbReference>
<dbReference type="OrthoDB" id="10258585at2759"/>
<dbReference type="GO" id="GO:0003723">
    <property type="term" value="F:RNA binding"/>
    <property type="evidence" value="ECO:0007669"/>
    <property type="project" value="UniProtKB-UniRule"/>
</dbReference>
<dbReference type="InterPro" id="IPR034392">
    <property type="entry name" value="TatSF1-like_RRM1"/>
</dbReference>
<feature type="compositionally biased region" description="Basic and acidic residues" evidence="7">
    <location>
        <begin position="189"/>
        <end position="201"/>
    </location>
</feature>
<dbReference type="PANTHER" id="PTHR15608:SF0">
    <property type="entry name" value="HIV TAT-SPECIFIC FACTOR 1"/>
    <property type="match status" value="1"/>
</dbReference>